<protein>
    <submittedName>
        <fullName evidence="1">Uncharacterized protein</fullName>
    </submittedName>
</protein>
<keyword evidence="2" id="KW-1185">Reference proteome</keyword>
<name>A0AAV1SBJ4_9ROSI</name>
<gene>
    <name evidence="1" type="ORF">DCAF_LOCUS20920</name>
</gene>
<proteinExistence type="predicted"/>
<dbReference type="AlphaFoldDB" id="A0AAV1SBJ4"/>
<reference evidence="1 2" key="1">
    <citation type="submission" date="2024-01" db="EMBL/GenBank/DDBJ databases">
        <authorList>
            <person name="Waweru B."/>
        </authorList>
    </citation>
    <scope>NUCLEOTIDE SEQUENCE [LARGE SCALE GENOMIC DNA]</scope>
</reference>
<organism evidence="1 2">
    <name type="scientific">Dovyalis caffra</name>
    <dbReference type="NCBI Taxonomy" id="77055"/>
    <lineage>
        <taxon>Eukaryota</taxon>
        <taxon>Viridiplantae</taxon>
        <taxon>Streptophyta</taxon>
        <taxon>Embryophyta</taxon>
        <taxon>Tracheophyta</taxon>
        <taxon>Spermatophyta</taxon>
        <taxon>Magnoliopsida</taxon>
        <taxon>eudicotyledons</taxon>
        <taxon>Gunneridae</taxon>
        <taxon>Pentapetalae</taxon>
        <taxon>rosids</taxon>
        <taxon>fabids</taxon>
        <taxon>Malpighiales</taxon>
        <taxon>Salicaceae</taxon>
        <taxon>Flacourtieae</taxon>
        <taxon>Dovyalis</taxon>
    </lineage>
</organism>
<dbReference type="EMBL" id="CAWUPB010001173">
    <property type="protein sequence ID" value="CAK7348227.1"/>
    <property type="molecule type" value="Genomic_DNA"/>
</dbReference>
<dbReference type="Proteomes" id="UP001314170">
    <property type="component" value="Unassembled WGS sequence"/>
</dbReference>
<evidence type="ECO:0000313" key="2">
    <source>
        <dbReference type="Proteomes" id="UP001314170"/>
    </source>
</evidence>
<accession>A0AAV1SBJ4</accession>
<comment type="caution">
    <text evidence="1">The sequence shown here is derived from an EMBL/GenBank/DDBJ whole genome shotgun (WGS) entry which is preliminary data.</text>
</comment>
<sequence>MRSHATWIYGNDCSISILGWIDNLCSFAFLHPCNCFMGLKFPKLVIHGALSSFQNIEDTGDPHHGIQVPLILKLFLHLSLDHRF</sequence>
<evidence type="ECO:0000313" key="1">
    <source>
        <dbReference type="EMBL" id="CAK7348227.1"/>
    </source>
</evidence>